<keyword evidence="9 11" id="KW-0472">Membrane</keyword>
<keyword evidence="6" id="KW-0653">Protein transport</keyword>
<evidence type="ECO:0008006" key="13">
    <source>
        <dbReference type="Google" id="ProtNLM"/>
    </source>
</evidence>
<evidence type="ECO:0000256" key="8">
    <source>
        <dbReference type="ARBA" id="ARBA00023010"/>
    </source>
</evidence>
<dbReference type="NCBIfam" id="TIGR00810">
    <property type="entry name" value="secG"/>
    <property type="match status" value="1"/>
</dbReference>
<dbReference type="AlphaFoldDB" id="A0A381T1B8"/>
<proteinExistence type="inferred from homology"/>
<keyword evidence="7 11" id="KW-1133">Transmembrane helix</keyword>
<keyword evidence="5 11" id="KW-0812">Transmembrane</keyword>
<keyword evidence="3" id="KW-0813">Transport</keyword>
<dbReference type="GO" id="GO:0015450">
    <property type="term" value="F:protein-transporting ATPase activity"/>
    <property type="evidence" value="ECO:0007669"/>
    <property type="project" value="InterPro"/>
</dbReference>
<evidence type="ECO:0000256" key="1">
    <source>
        <dbReference type="ARBA" id="ARBA00004651"/>
    </source>
</evidence>
<dbReference type="InterPro" id="IPR004692">
    <property type="entry name" value="SecG"/>
</dbReference>
<gene>
    <name evidence="12" type="ORF">METZ01_LOCUS62879</name>
</gene>
<dbReference type="GO" id="GO:0043952">
    <property type="term" value="P:protein transport by the Sec complex"/>
    <property type="evidence" value="ECO:0007669"/>
    <property type="project" value="TreeGrafter"/>
</dbReference>
<name>A0A381T1B8_9ZZZZ</name>
<organism evidence="12">
    <name type="scientific">marine metagenome</name>
    <dbReference type="NCBI Taxonomy" id="408172"/>
    <lineage>
        <taxon>unclassified sequences</taxon>
        <taxon>metagenomes</taxon>
        <taxon>ecological metagenomes</taxon>
    </lineage>
</organism>
<comment type="similarity">
    <text evidence="2">Belongs to the SecG family.</text>
</comment>
<evidence type="ECO:0000256" key="9">
    <source>
        <dbReference type="ARBA" id="ARBA00023136"/>
    </source>
</evidence>
<dbReference type="GO" id="GO:0065002">
    <property type="term" value="P:intracellular protein transmembrane transport"/>
    <property type="evidence" value="ECO:0007669"/>
    <property type="project" value="TreeGrafter"/>
</dbReference>
<feature type="non-terminal residue" evidence="12">
    <location>
        <position position="1"/>
    </location>
</feature>
<dbReference type="GO" id="GO:0005886">
    <property type="term" value="C:plasma membrane"/>
    <property type="evidence" value="ECO:0007669"/>
    <property type="project" value="UniProtKB-SubCell"/>
</dbReference>
<feature type="transmembrane region" description="Helical" evidence="11">
    <location>
        <begin position="41"/>
        <end position="63"/>
    </location>
</feature>
<dbReference type="GO" id="GO:0009306">
    <property type="term" value="P:protein secretion"/>
    <property type="evidence" value="ECO:0007669"/>
    <property type="project" value="InterPro"/>
</dbReference>
<evidence type="ECO:0000256" key="4">
    <source>
        <dbReference type="ARBA" id="ARBA00022475"/>
    </source>
</evidence>
<feature type="region of interest" description="Disordered" evidence="10">
    <location>
        <begin position="78"/>
        <end position="106"/>
    </location>
</feature>
<keyword evidence="4" id="KW-1003">Cell membrane</keyword>
<dbReference type="PANTHER" id="PTHR34182">
    <property type="entry name" value="PROTEIN-EXPORT MEMBRANE PROTEIN SECG"/>
    <property type="match status" value="1"/>
</dbReference>
<dbReference type="Pfam" id="PF03840">
    <property type="entry name" value="SecG"/>
    <property type="match status" value="1"/>
</dbReference>
<dbReference type="PANTHER" id="PTHR34182:SF1">
    <property type="entry name" value="PROTEIN-EXPORT MEMBRANE PROTEIN SECG"/>
    <property type="match status" value="1"/>
</dbReference>
<evidence type="ECO:0000256" key="7">
    <source>
        <dbReference type="ARBA" id="ARBA00022989"/>
    </source>
</evidence>
<comment type="subcellular location">
    <subcellularLocation>
        <location evidence="1">Cell membrane</location>
        <topology evidence="1">Multi-pass membrane protein</topology>
    </subcellularLocation>
</comment>
<evidence type="ECO:0000256" key="2">
    <source>
        <dbReference type="ARBA" id="ARBA00008445"/>
    </source>
</evidence>
<evidence type="ECO:0000256" key="10">
    <source>
        <dbReference type="SAM" id="MobiDB-lite"/>
    </source>
</evidence>
<dbReference type="PRINTS" id="PR01651">
    <property type="entry name" value="SECGEXPORT"/>
</dbReference>
<evidence type="ECO:0000256" key="3">
    <source>
        <dbReference type="ARBA" id="ARBA00022448"/>
    </source>
</evidence>
<sequence length="106" mass="10646">VISILLITVVLMQASQGGGLSGTFGGQAASSILGGQGAGNVLSRITTWLAVLFLSLAVVISMLSGPADSSTSSLVKQAANERPLIPGTEQLPPVEEEATLDLGGNQ</sequence>
<evidence type="ECO:0000313" key="12">
    <source>
        <dbReference type="EMBL" id="SVA10025.1"/>
    </source>
</evidence>
<keyword evidence="8" id="KW-0811">Translocation</keyword>
<evidence type="ECO:0000256" key="11">
    <source>
        <dbReference type="SAM" id="Phobius"/>
    </source>
</evidence>
<accession>A0A381T1B8</accession>
<evidence type="ECO:0000256" key="6">
    <source>
        <dbReference type="ARBA" id="ARBA00022927"/>
    </source>
</evidence>
<dbReference type="EMBL" id="UINC01003881">
    <property type="protein sequence ID" value="SVA10025.1"/>
    <property type="molecule type" value="Genomic_DNA"/>
</dbReference>
<evidence type="ECO:0000256" key="5">
    <source>
        <dbReference type="ARBA" id="ARBA00022692"/>
    </source>
</evidence>
<reference evidence="12" key="1">
    <citation type="submission" date="2018-05" db="EMBL/GenBank/DDBJ databases">
        <authorList>
            <person name="Lanie J.A."/>
            <person name="Ng W.-L."/>
            <person name="Kazmierczak K.M."/>
            <person name="Andrzejewski T.M."/>
            <person name="Davidsen T.M."/>
            <person name="Wayne K.J."/>
            <person name="Tettelin H."/>
            <person name="Glass J.I."/>
            <person name="Rusch D."/>
            <person name="Podicherti R."/>
            <person name="Tsui H.-C.T."/>
            <person name="Winkler M.E."/>
        </authorList>
    </citation>
    <scope>NUCLEOTIDE SEQUENCE</scope>
</reference>
<protein>
    <recommendedName>
        <fullName evidence="13">Protein-export membrane protein SecG</fullName>
    </recommendedName>
</protein>